<name>A0A6I2L8N2_9BURK</name>
<accession>A0A6I2L8N2</accession>
<dbReference type="RefSeq" id="WP_154381369.1">
    <property type="nucleotide sequence ID" value="NZ_WKJK01000015.1"/>
</dbReference>
<keyword evidence="2" id="KW-1185">Reference proteome</keyword>
<organism evidence="1 2">
    <name type="scientific">Duganella guangzhouensis</name>
    <dbReference type="NCBI Taxonomy" id="2666084"/>
    <lineage>
        <taxon>Bacteria</taxon>
        <taxon>Pseudomonadati</taxon>
        <taxon>Pseudomonadota</taxon>
        <taxon>Betaproteobacteria</taxon>
        <taxon>Burkholderiales</taxon>
        <taxon>Oxalobacteraceae</taxon>
        <taxon>Telluria group</taxon>
        <taxon>Duganella</taxon>
    </lineage>
</organism>
<dbReference type="AlphaFoldDB" id="A0A6I2L8N2"/>
<dbReference type="EMBL" id="WKJK01000015">
    <property type="protein sequence ID" value="MRW93204.1"/>
    <property type="molecule type" value="Genomic_DNA"/>
</dbReference>
<dbReference type="Proteomes" id="UP000433309">
    <property type="component" value="Unassembled WGS sequence"/>
</dbReference>
<gene>
    <name evidence="1" type="ORF">GJ699_24740</name>
</gene>
<comment type="caution">
    <text evidence="1">The sequence shown here is derived from an EMBL/GenBank/DDBJ whole genome shotgun (WGS) entry which is preliminary data.</text>
</comment>
<reference evidence="1 2" key="1">
    <citation type="submission" date="2019-11" db="EMBL/GenBank/DDBJ databases">
        <title>Novel species isolated from a subtropical stream in China.</title>
        <authorList>
            <person name="Lu H."/>
        </authorList>
    </citation>
    <scope>NUCLEOTIDE SEQUENCE [LARGE SCALE GENOMIC DNA]</scope>
    <source>
        <strain evidence="1 2">FT80W</strain>
    </source>
</reference>
<proteinExistence type="predicted"/>
<sequence>MQSNELLKTVQGLLPHDYASLGTIRETINSLINRIERGEAKQALDLDFRIDDQLVKLCAALRNTYRQTSDTATKNAARAAFAAAASLQWAIADQDILFSRRKSGYEASTVEEVEKVLDRIESEE</sequence>
<evidence type="ECO:0000313" key="2">
    <source>
        <dbReference type="Proteomes" id="UP000433309"/>
    </source>
</evidence>
<protein>
    <submittedName>
        <fullName evidence="1">Uncharacterized protein</fullName>
    </submittedName>
</protein>
<evidence type="ECO:0000313" key="1">
    <source>
        <dbReference type="EMBL" id="MRW93204.1"/>
    </source>
</evidence>